<dbReference type="EMBL" id="FOSV01000003">
    <property type="protein sequence ID" value="SFK70614.1"/>
    <property type="molecule type" value="Genomic_DNA"/>
</dbReference>
<reference evidence="6" key="1">
    <citation type="submission" date="2016-10" db="EMBL/GenBank/DDBJ databases">
        <authorList>
            <person name="Varghese N."/>
            <person name="Submissions S."/>
        </authorList>
    </citation>
    <scope>NUCLEOTIDE SEQUENCE [LARGE SCALE GENOMIC DNA]</scope>
    <source>
        <strain evidence="6">CGMCC 1.6474</strain>
    </source>
</reference>
<keyword evidence="6" id="KW-1185">Reference proteome</keyword>
<dbReference type="InterPro" id="IPR016032">
    <property type="entry name" value="Sig_transdc_resp-reg_C-effctor"/>
</dbReference>
<sequence length="233" mass="24942">MSRAVDVLIIDEPPGLDATQRAILEHEPALRTVGEDDLAGAGERPVVALVFVHEEACEAGCTRIAALRDGRPWMRVLVAFRALDAGAMFRLIEAGADAFVGHASPAREICATLLALGGATPAAERVEPQPCGTAHPCGPLETGIAAPDAVGLTPREAEVLRFLSAGFSNKEVARRLSLSVRTVETHRLNLRRKTQTGRLKDLVMLARQLGLKPVIDAEPTRAPVRHTLHAARI</sequence>
<organism evidence="5 6">
    <name type="scientific">Methylorubrum salsuginis</name>
    <dbReference type="NCBI Taxonomy" id="414703"/>
    <lineage>
        <taxon>Bacteria</taxon>
        <taxon>Pseudomonadati</taxon>
        <taxon>Pseudomonadota</taxon>
        <taxon>Alphaproteobacteria</taxon>
        <taxon>Hyphomicrobiales</taxon>
        <taxon>Methylobacteriaceae</taxon>
        <taxon>Methylorubrum</taxon>
    </lineage>
</organism>
<evidence type="ECO:0000259" key="4">
    <source>
        <dbReference type="PROSITE" id="PS50043"/>
    </source>
</evidence>
<dbReference type="InterPro" id="IPR000792">
    <property type="entry name" value="Tscrpt_reg_LuxR_C"/>
</dbReference>
<dbReference type="CDD" id="cd06170">
    <property type="entry name" value="LuxR_C_like"/>
    <property type="match status" value="1"/>
</dbReference>
<protein>
    <submittedName>
        <fullName evidence="5">DNA-binding response regulator, NarL/FixJ family, contains REC and HTH domains</fullName>
    </submittedName>
</protein>
<dbReference type="GO" id="GO:0006355">
    <property type="term" value="P:regulation of DNA-templated transcription"/>
    <property type="evidence" value="ECO:0007669"/>
    <property type="project" value="InterPro"/>
</dbReference>
<evidence type="ECO:0000256" key="2">
    <source>
        <dbReference type="ARBA" id="ARBA00023125"/>
    </source>
</evidence>
<dbReference type="Proteomes" id="UP000198804">
    <property type="component" value="Unassembled WGS sequence"/>
</dbReference>
<keyword evidence="1" id="KW-0805">Transcription regulation</keyword>
<dbReference type="PROSITE" id="PS50043">
    <property type="entry name" value="HTH_LUXR_2"/>
    <property type="match status" value="1"/>
</dbReference>
<dbReference type="OrthoDB" id="8113315at2"/>
<dbReference type="PROSITE" id="PS00622">
    <property type="entry name" value="HTH_LUXR_1"/>
    <property type="match status" value="1"/>
</dbReference>
<evidence type="ECO:0000256" key="1">
    <source>
        <dbReference type="ARBA" id="ARBA00023015"/>
    </source>
</evidence>
<dbReference type="RefSeq" id="WP_091943242.1">
    <property type="nucleotide sequence ID" value="NZ_FOSV01000003.1"/>
</dbReference>
<dbReference type="PANTHER" id="PTHR44688">
    <property type="entry name" value="DNA-BINDING TRANSCRIPTIONAL ACTIVATOR DEVR_DOSR"/>
    <property type="match status" value="1"/>
</dbReference>
<name>A0A1I4BP55_9HYPH</name>
<keyword evidence="2 5" id="KW-0238">DNA-binding</keyword>
<dbReference type="SUPFAM" id="SSF46894">
    <property type="entry name" value="C-terminal effector domain of the bipartite response regulators"/>
    <property type="match status" value="1"/>
</dbReference>
<feature type="domain" description="HTH luxR-type" evidence="4">
    <location>
        <begin position="145"/>
        <end position="210"/>
    </location>
</feature>
<dbReference type="STRING" id="414703.SAMN04488125_103299"/>
<dbReference type="PRINTS" id="PR00038">
    <property type="entry name" value="HTHLUXR"/>
</dbReference>
<dbReference type="SMART" id="SM00421">
    <property type="entry name" value="HTH_LUXR"/>
    <property type="match status" value="1"/>
</dbReference>
<accession>A0A1I4BP55</accession>
<keyword evidence="3" id="KW-0804">Transcription</keyword>
<dbReference type="AlphaFoldDB" id="A0A1I4BP55"/>
<evidence type="ECO:0000313" key="5">
    <source>
        <dbReference type="EMBL" id="SFK70614.1"/>
    </source>
</evidence>
<gene>
    <name evidence="5" type="ORF">SAMN04488125_103299</name>
</gene>
<dbReference type="Gene3D" id="3.40.50.2300">
    <property type="match status" value="1"/>
</dbReference>
<evidence type="ECO:0000313" key="6">
    <source>
        <dbReference type="Proteomes" id="UP000198804"/>
    </source>
</evidence>
<proteinExistence type="predicted"/>
<dbReference type="GO" id="GO:0003677">
    <property type="term" value="F:DNA binding"/>
    <property type="evidence" value="ECO:0007669"/>
    <property type="project" value="UniProtKB-KW"/>
</dbReference>
<dbReference type="Pfam" id="PF00196">
    <property type="entry name" value="GerE"/>
    <property type="match status" value="1"/>
</dbReference>
<evidence type="ECO:0000256" key="3">
    <source>
        <dbReference type="ARBA" id="ARBA00023163"/>
    </source>
</evidence>
<dbReference type="PANTHER" id="PTHR44688:SF16">
    <property type="entry name" value="DNA-BINDING TRANSCRIPTIONAL ACTIVATOR DEVR_DOSR"/>
    <property type="match status" value="1"/>
</dbReference>